<feature type="binding site" evidence="10">
    <location>
        <begin position="163"/>
        <end position="171"/>
    </location>
    <ligand>
        <name>GTP</name>
        <dbReference type="ChEBI" id="CHEBI:37565"/>
    </ligand>
</feature>
<dbReference type="EC" id="3.6.1.-" evidence="10"/>
<gene>
    <name evidence="10 13" type="primary">rsgA</name>
    <name evidence="13" type="ORF">KVH43_10960</name>
</gene>
<keyword evidence="6 10" id="KW-0378">Hydrolase</keyword>
<feature type="binding site" evidence="10">
    <location>
        <position position="250"/>
    </location>
    <ligand>
        <name>Zn(2+)</name>
        <dbReference type="ChEBI" id="CHEBI:29105"/>
    </ligand>
</feature>
<dbReference type="CDD" id="cd01854">
    <property type="entry name" value="YjeQ_EngC"/>
    <property type="match status" value="1"/>
</dbReference>
<dbReference type="EMBL" id="CP078093">
    <property type="protein sequence ID" value="QXM05868.1"/>
    <property type="molecule type" value="Genomic_DNA"/>
</dbReference>
<evidence type="ECO:0000313" key="13">
    <source>
        <dbReference type="EMBL" id="QXM05868.1"/>
    </source>
</evidence>
<comment type="subunit">
    <text evidence="10">Monomer. Associates with 30S ribosomal subunit, binds 16S rRNA.</text>
</comment>
<dbReference type="NCBIfam" id="TIGR00157">
    <property type="entry name" value="ribosome small subunit-dependent GTPase A"/>
    <property type="match status" value="1"/>
</dbReference>
<evidence type="ECO:0000256" key="3">
    <source>
        <dbReference type="ARBA" id="ARBA00022723"/>
    </source>
</evidence>
<dbReference type="Pfam" id="PF16745">
    <property type="entry name" value="RsgA_N"/>
    <property type="match status" value="1"/>
</dbReference>
<evidence type="ECO:0000256" key="4">
    <source>
        <dbReference type="ARBA" id="ARBA00022730"/>
    </source>
</evidence>
<dbReference type="PANTHER" id="PTHR32120:SF11">
    <property type="entry name" value="SMALL RIBOSOMAL SUBUNIT BIOGENESIS GTPASE RSGA 1, MITOCHONDRIAL-RELATED"/>
    <property type="match status" value="1"/>
</dbReference>
<evidence type="ECO:0000256" key="5">
    <source>
        <dbReference type="ARBA" id="ARBA00022741"/>
    </source>
</evidence>
<keyword evidence="9 10" id="KW-0342">GTP-binding</keyword>
<feature type="binding site" evidence="10">
    <location>
        <begin position="113"/>
        <end position="116"/>
    </location>
    <ligand>
        <name>GTP</name>
        <dbReference type="ChEBI" id="CHEBI:37565"/>
    </ligand>
</feature>
<dbReference type="InterPro" id="IPR031944">
    <property type="entry name" value="RsgA_N"/>
</dbReference>
<evidence type="ECO:0000256" key="2">
    <source>
        <dbReference type="ARBA" id="ARBA00022517"/>
    </source>
</evidence>
<accession>A0ABX8RA15</accession>
<evidence type="ECO:0000256" key="6">
    <source>
        <dbReference type="ARBA" id="ARBA00022801"/>
    </source>
</evidence>
<feature type="binding site" evidence="10">
    <location>
        <position position="258"/>
    </location>
    <ligand>
        <name>Zn(2+)</name>
        <dbReference type="ChEBI" id="CHEBI:29105"/>
    </ligand>
</feature>
<protein>
    <recommendedName>
        <fullName evidence="10">Small ribosomal subunit biogenesis GTPase RsgA</fullName>
        <ecNumber evidence="10">3.6.1.-</ecNumber>
    </recommendedName>
</protein>
<keyword evidence="3 10" id="KW-0479">Metal-binding</keyword>
<dbReference type="Pfam" id="PF03193">
    <property type="entry name" value="RsgA_GTPase"/>
    <property type="match status" value="1"/>
</dbReference>
<comment type="subcellular location">
    <subcellularLocation>
        <location evidence="10">Cytoplasm</location>
    </subcellularLocation>
</comment>
<dbReference type="InterPro" id="IPR030378">
    <property type="entry name" value="G_CP_dom"/>
</dbReference>
<dbReference type="RefSeq" id="WP_218282566.1">
    <property type="nucleotide sequence ID" value="NZ_CP078093.1"/>
</dbReference>
<evidence type="ECO:0000256" key="9">
    <source>
        <dbReference type="ARBA" id="ARBA00023134"/>
    </source>
</evidence>
<feature type="domain" description="CP-type G" evidence="12">
    <location>
        <begin position="64"/>
        <end position="221"/>
    </location>
</feature>
<evidence type="ECO:0000256" key="10">
    <source>
        <dbReference type="HAMAP-Rule" id="MF_01820"/>
    </source>
</evidence>
<dbReference type="HAMAP" id="MF_01820">
    <property type="entry name" value="GTPase_RsgA"/>
    <property type="match status" value="1"/>
</dbReference>
<evidence type="ECO:0000259" key="12">
    <source>
        <dbReference type="PROSITE" id="PS51721"/>
    </source>
</evidence>
<comment type="function">
    <text evidence="10">One of several proteins that assist in the late maturation steps of the functional core of the 30S ribosomal subunit. Helps release RbfA from mature subunits. May play a role in the assembly of ribosomal proteins into the subunit. Circularly permuted GTPase that catalyzes slow GTP hydrolysis, GTPase activity is stimulated by the 30S ribosomal subunit.</text>
</comment>
<keyword evidence="2 10" id="KW-0690">Ribosome biogenesis</keyword>
<comment type="similarity">
    <text evidence="10">Belongs to the TRAFAC class YlqF/YawG GTPase family. RsgA subfamily.</text>
</comment>
<evidence type="ECO:0000256" key="8">
    <source>
        <dbReference type="ARBA" id="ARBA00022884"/>
    </source>
</evidence>
<dbReference type="Proteomes" id="UP000886818">
    <property type="component" value="Chromosome"/>
</dbReference>
<keyword evidence="5 10" id="KW-0547">Nucleotide-binding</keyword>
<evidence type="ECO:0000256" key="1">
    <source>
        <dbReference type="ARBA" id="ARBA00022490"/>
    </source>
</evidence>
<comment type="cofactor">
    <cofactor evidence="10">
        <name>Zn(2+)</name>
        <dbReference type="ChEBI" id="CHEBI:29105"/>
    </cofactor>
    <text evidence="10">Binds 1 zinc ion per subunit.</text>
</comment>
<organism evidence="13 14">
    <name type="scientific">Crassaminicella indica</name>
    <dbReference type="NCBI Taxonomy" id="2855394"/>
    <lineage>
        <taxon>Bacteria</taxon>
        <taxon>Bacillati</taxon>
        <taxon>Bacillota</taxon>
        <taxon>Clostridia</taxon>
        <taxon>Eubacteriales</taxon>
        <taxon>Clostridiaceae</taxon>
        <taxon>Crassaminicella</taxon>
    </lineage>
</organism>
<dbReference type="CDD" id="cd04466">
    <property type="entry name" value="S1_YloQ_GTPase"/>
    <property type="match status" value="1"/>
</dbReference>
<keyword evidence="8 10" id="KW-0694">RNA-binding</keyword>
<dbReference type="InterPro" id="IPR004881">
    <property type="entry name" value="Ribosome_biogen_GTPase_RsgA"/>
</dbReference>
<keyword evidence="14" id="KW-1185">Reference proteome</keyword>
<keyword evidence="1 10" id="KW-0963">Cytoplasm</keyword>
<feature type="binding site" evidence="10">
    <location>
        <position position="252"/>
    </location>
    <ligand>
        <name>Zn(2+)</name>
        <dbReference type="ChEBI" id="CHEBI:29105"/>
    </ligand>
</feature>
<reference evidence="13" key="1">
    <citation type="submission" date="2021-07" db="EMBL/GenBank/DDBJ databases">
        <title>Complete genome sequence of Crassaminicella sp. 143-21, isolated from a deep-sea hydrothermal vent.</title>
        <authorList>
            <person name="Li X."/>
        </authorList>
    </citation>
    <scope>NUCLEOTIDE SEQUENCE</scope>
    <source>
        <strain evidence="13">143-21</strain>
    </source>
</reference>
<keyword evidence="7 10" id="KW-0862">Zinc</keyword>
<proteinExistence type="inferred from homology"/>
<dbReference type="InterPro" id="IPR010914">
    <property type="entry name" value="RsgA_GTPase_dom"/>
</dbReference>
<evidence type="ECO:0000256" key="7">
    <source>
        <dbReference type="ARBA" id="ARBA00022833"/>
    </source>
</evidence>
<feature type="binding site" evidence="10">
    <location>
        <position position="245"/>
    </location>
    <ligand>
        <name>Zn(2+)</name>
        <dbReference type="ChEBI" id="CHEBI:29105"/>
    </ligand>
</feature>
<evidence type="ECO:0000259" key="11">
    <source>
        <dbReference type="PROSITE" id="PS50936"/>
    </source>
</evidence>
<dbReference type="PROSITE" id="PS50936">
    <property type="entry name" value="ENGC_GTPASE"/>
    <property type="match status" value="1"/>
</dbReference>
<name>A0ABX8RA15_9CLOT</name>
<evidence type="ECO:0000313" key="14">
    <source>
        <dbReference type="Proteomes" id="UP000886818"/>
    </source>
</evidence>
<dbReference type="PANTHER" id="PTHR32120">
    <property type="entry name" value="SMALL RIBOSOMAL SUBUNIT BIOGENESIS GTPASE RSGA"/>
    <property type="match status" value="1"/>
</dbReference>
<feature type="domain" description="EngC GTPase" evidence="11">
    <location>
        <begin position="73"/>
        <end position="219"/>
    </location>
</feature>
<dbReference type="PROSITE" id="PS51721">
    <property type="entry name" value="G_CP"/>
    <property type="match status" value="1"/>
</dbReference>
<keyword evidence="4 10" id="KW-0699">rRNA-binding</keyword>
<sequence>MIKGIITKGIGGFYYVKSQDAVYECRARGRFRKEKIIPLVGDRVKISINHSSNQGTIEEIMDRDMEFIRPPVANVNQAIIVFAVKKPDPNLMLLDRFLAMAENEGIDVVVCFNKIDLDEEYLIELKKCYTAAGYEVVATSVKLGIGIEHFREILKDKITVFAGPSGVGKSSLLNATQPNLSLKTGAISEKNKRGKHTTRHVELLELDFGGWVLDTPGFSSLNLDFIEEGELQFLFREFTPLIGQCKFTGCKHVNEPECAVKRAVEENIISKSRYESYMQLLKEINQKRRY</sequence>